<evidence type="ECO:0008006" key="4">
    <source>
        <dbReference type="Google" id="ProtNLM"/>
    </source>
</evidence>
<dbReference type="EMBL" id="KN880499">
    <property type="protein sequence ID" value="KIY68624.1"/>
    <property type="molecule type" value="Genomic_DNA"/>
</dbReference>
<gene>
    <name evidence="2" type="ORF">CYLTODRAFT_443245</name>
</gene>
<dbReference type="AlphaFoldDB" id="A0A0D7BEQ0"/>
<protein>
    <recommendedName>
        <fullName evidence="4">rRNA-processing protein FYV7</fullName>
    </recommendedName>
</protein>
<keyword evidence="3" id="KW-1185">Reference proteome</keyword>
<feature type="region of interest" description="Disordered" evidence="1">
    <location>
        <begin position="1"/>
        <end position="174"/>
    </location>
</feature>
<feature type="compositionally biased region" description="Polar residues" evidence="1">
    <location>
        <begin position="140"/>
        <end position="154"/>
    </location>
</feature>
<feature type="compositionally biased region" description="Polar residues" evidence="1">
    <location>
        <begin position="89"/>
        <end position="103"/>
    </location>
</feature>
<feature type="compositionally biased region" description="Basic and acidic residues" evidence="1">
    <location>
        <begin position="44"/>
        <end position="75"/>
    </location>
</feature>
<proteinExistence type="predicted"/>
<sequence>MAPSTPSADALPKKHVPTFKHMHPSRAKKLKQDWVFKQKVKSQWKAEKRKLGLAPKRTELESRHDADVKDDRDSEPGDEDTADVENVAEVSTSAKTPKSNSRTRNGREPPSIRPRSQREPQPDSGNDGAAEFRELARQAYSPTSLHTYRSTNKFSKADQPKQRTGRGQPNMKLRMNVMLEKIKRSQP</sequence>
<evidence type="ECO:0000313" key="3">
    <source>
        <dbReference type="Proteomes" id="UP000054007"/>
    </source>
</evidence>
<dbReference type="OrthoDB" id="3365439at2759"/>
<organism evidence="2 3">
    <name type="scientific">Cylindrobasidium torrendii FP15055 ss-10</name>
    <dbReference type="NCBI Taxonomy" id="1314674"/>
    <lineage>
        <taxon>Eukaryota</taxon>
        <taxon>Fungi</taxon>
        <taxon>Dikarya</taxon>
        <taxon>Basidiomycota</taxon>
        <taxon>Agaricomycotina</taxon>
        <taxon>Agaricomycetes</taxon>
        <taxon>Agaricomycetidae</taxon>
        <taxon>Agaricales</taxon>
        <taxon>Marasmiineae</taxon>
        <taxon>Physalacriaceae</taxon>
        <taxon>Cylindrobasidium</taxon>
    </lineage>
</organism>
<reference evidence="2 3" key="1">
    <citation type="journal article" date="2015" name="Fungal Genet. Biol.">
        <title>Evolution of novel wood decay mechanisms in Agaricales revealed by the genome sequences of Fistulina hepatica and Cylindrobasidium torrendii.</title>
        <authorList>
            <person name="Floudas D."/>
            <person name="Held B.W."/>
            <person name="Riley R."/>
            <person name="Nagy L.G."/>
            <person name="Koehler G."/>
            <person name="Ransdell A.S."/>
            <person name="Younus H."/>
            <person name="Chow J."/>
            <person name="Chiniquy J."/>
            <person name="Lipzen A."/>
            <person name="Tritt A."/>
            <person name="Sun H."/>
            <person name="Haridas S."/>
            <person name="LaButti K."/>
            <person name="Ohm R.A."/>
            <person name="Kues U."/>
            <person name="Blanchette R.A."/>
            <person name="Grigoriev I.V."/>
            <person name="Minto R.E."/>
            <person name="Hibbett D.S."/>
        </authorList>
    </citation>
    <scope>NUCLEOTIDE SEQUENCE [LARGE SCALE GENOMIC DNA]</scope>
    <source>
        <strain evidence="2 3">FP15055 ss-10</strain>
    </source>
</reference>
<evidence type="ECO:0000256" key="1">
    <source>
        <dbReference type="SAM" id="MobiDB-lite"/>
    </source>
</evidence>
<name>A0A0D7BEQ0_9AGAR</name>
<accession>A0A0D7BEQ0</accession>
<dbReference type="Proteomes" id="UP000054007">
    <property type="component" value="Unassembled WGS sequence"/>
</dbReference>
<evidence type="ECO:0000313" key="2">
    <source>
        <dbReference type="EMBL" id="KIY68624.1"/>
    </source>
</evidence>
<feature type="compositionally biased region" description="Basic residues" evidence="1">
    <location>
        <begin position="13"/>
        <end position="29"/>
    </location>
</feature>